<organism evidence="1 2">
    <name type="scientific">Fructilactobacillus florum 8D</name>
    <dbReference type="NCBI Taxonomy" id="1221538"/>
    <lineage>
        <taxon>Bacteria</taxon>
        <taxon>Bacillati</taxon>
        <taxon>Bacillota</taxon>
        <taxon>Bacilli</taxon>
        <taxon>Lactobacillales</taxon>
        <taxon>Lactobacillaceae</taxon>
        <taxon>Fructilactobacillus</taxon>
    </lineage>
</organism>
<gene>
    <name evidence="1" type="ORF">B808_1207</name>
</gene>
<name>W9EF57_9LACO</name>
<dbReference type="AlphaFoldDB" id="W9EF57"/>
<evidence type="ECO:0000313" key="1">
    <source>
        <dbReference type="EMBL" id="ETO39876.1"/>
    </source>
</evidence>
<proteinExistence type="predicted"/>
<comment type="caution">
    <text evidence="1">The sequence shown here is derived from an EMBL/GenBank/DDBJ whole genome shotgun (WGS) entry which is preliminary data.</text>
</comment>
<accession>W9EF57</accession>
<dbReference type="Proteomes" id="UP000019474">
    <property type="component" value="Unassembled WGS sequence"/>
</dbReference>
<sequence>MIFSERVMVRDPDFSLKLVTWELSNNRFALTGFRPLFELELGLADNPI</sequence>
<dbReference type="EMBL" id="ALXG01000049">
    <property type="protein sequence ID" value="ETO39876.1"/>
    <property type="molecule type" value="Genomic_DNA"/>
</dbReference>
<protein>
    <submittedName>
        <fullName evidence="1">Uncharacterized protein</fullName>
    </submittedName>
</protein>
<evidence type="ECO:0000313" key="2">
    <source>
        <dbReference type="Proteomes" id="UP000019474"/>
    </source>
</evidence>
<dbReference type="PATRIC" id="fig|1221538.3.peg.1213"/>
<keyword evidence="2" id="KW-1185">Reference proteome</keyword>
<reference evidence="1 2" key="1">
    <citation type="submission" date="2012-08" db="EMBL/GenBank/DDBJ databases">
        <title>Genome sequencing of Lactobacillus florum 8D.</title>
        <authorList>
            <person name="Kim E.B."/>
            <person name="Marco M.L."/>
        </authorList>
    </citation>
    <scope>NUCLEOTIDE SEQUENCE [LARGE SCALE GENOMIC DNA]</scope>
    <source>
        <strain evidence="1 2">8D</strain>
    </source>
</reference>